<dbReference type="HAMAP" id="MF_00636">
    <property type="entry name" value="RapZ_like"/>
    <property type="match status" value="1"/>
</dbReference>
<reference evidence="7" key="2">
    <citation type="submission" date="2021-04" db="EMBL/GenBank/DDBJ databases">
        <authorList>
            <person name="Gilroy R."/>
        </authorList>
    </citation>
    <scope>NUCLEOTIDE SEQUENCE</scope>
    <source>
        <strain evidence="7">CHK173-259</strain>
    </source>
</reference>
<dbReference type="InterPro" id="IPR005337">
    <property type="entry name" value="RapZ-like"/>
</dbReference>
<dbReference type="PANTHER" id="PTHR30448:SF0">
    <property type="entry name" value="RNASE ADAPTER PROTEIN RAPZ"/>
    <property type="match status" value="1"/>
</dbReference>
<evidence type="ECO:0000256" key="4">
    <source>
        <dbReference type="HAMAP-Rule" id="MF_00636"/>
    </source>
</evidence>
<dbReference type="InterPro" id="IPR053930">
    <property type="entry name" value="RapZ-like_N"/>
</dbReference>
<dbReference type="InterPro" id="IPR053931">
    <property type="entry name" value="RapZ_C"/>
</dbReference>
<gene>
    <name evidence="7" type="primary">rapZ</name>
    <name evidence="7" type="ORF">H9875_05690</name>
</gene>
<evidence type="ECO:0000313" key="8">
    <source>
        <dbReference type="Proteomes" id="UP000886822"/>
    </source>
</evidence>
<dbReference type="NCBIfam" id="NF003828">
    <property type="entry name" value="PRK05416.1"/>
    <property type="match status" value="1"/>
</dbReference>
<dbReference type="InterPro" id="IPR027417">
    <property type="entry name" value="P-loop_NTPase"/>
</dbReference>
<keyword evidence="2 4" id="KW-0067">ATP-binding</keyword>
<dbReference type="SUPFAM" id="SSF52540">
    <property type="entry name" value="P-loop containing nucleoside triphosphate hydrolases"/>
    <property type="match status" value="1"/>
</dbReference>
<keyword evidence="3 4" id="KW-0342">GTP-binding</keyword>
<feature type="binding site" evidence="4">
    <location>
        <begin position="12"/>
        <end position="19"/>
    </location>
    <ligand>
        <name>ATP</name>
        <dbReference type="ChEBI" id="CHEBI:30616"/>
    </ligand>
</feature>
<dbReference type="Gene3D" id="3.40.50.300">
    <property type="entry name" value="P-loop containing nucleotide triphosphate hydrolases"/>
    <property type="match status" value="1"/>
</dbReference>
<dbReference type="Proteomes" id="UP000886822">
    <property type="component" value="Unassembled WGS sequence"/>
</dbReference>
<proteinExistence type="inferred from homology"/>
<dbReference type="GO" id="GO:0005525">
    <property type="term" value="F:GTP binding"/>
    <property type="evidence" value="ECO:0007669"/>
    <property type="project" value="UniProtKB-UniRule"/>
</dbReference>
<sequence>MTESVHLVIITGMSGAGKTVAMQSFEDLGYFCIDNLPPTLLPKFWDLVRESGKLNKIALVIDLRSRAFYDEIVRMLNDVAVHGTMQAQVLFLDASDEELVSRYKETRRSHPLARNGRVMEGIKRERELLAPIRQAAQLVIDTTKITPRKLREEIFHNYETESTETFHIELMSFGFKYGLPIDADIVMDVRFLPNPYYLPELRDQTGLDEPVYDYVMQQPQTESFYQQFLSLLESIVPGYIKEGKSNLTIAVGCTGGQHRSVALTQRLGQALGNQYPVHVTHRDIEKRKESANRS</sequence>
<dbReference type="AlphaFoldDB" id="A0A9D1U557"/>
<evidence type="ECO:0000256" key="1">
    <source>
        <dbReference type="ARBA" id="ARBA00022741"/>
    </source>
</evidence>
<feature type="domain" description="RapZ-like N-terminal" evidence="5">
    <location>
        <begin position="6"/>
        <end position="161"/>
    </location>
</feature>
<dbReference type="GO" id="GO:0005524">
    <property type="term" value="F:ATP binding"/>
    <property type="evidence" value="ECO:0007669"/>
    <property type="project" value="UniProtKB-UniRule"/>
</dbReference>
<keyword evidence="1 4" id="KW-0547">Nucleotide-binding</keyword>
<evidence type="ECO:0000313" key="7">
    <source>
        <dbReference type="EMBL" id="HIW72102.1"/>
    </source>
</evidence>
<organism evidence="7 8">
    <name type="scientific">Candidatus Levilactobacillus faecigallinarum</name>
    <dbReference type="NCBI Taxonomy" id="2838638"/>
    <lineage>
        <taxon>Bacteria</taxon>
        <taxon>Bacillati</taxon>
        <taxon>Bacillota</taxon>
        <taxon>Bacilli</taxon>
        <taxon>Lactobacillales</taxon>
        <taxon>Lactobacillaceae</taxon>
        <taxon>Levilactobacillus</taxon>
    </lineage>
</organism>
<feature type="domain" description="RapZ C-terminal" evidence="6">
    <location>
        <begin position="167"/>
        <end position="285"/>
    </location>
</feature>
<accession>A0A9D1U557</accession>
<dbReference type="PANTHER" id="PTHR30448">
    <property type="entry name" value="RNASE ADAPTER PROTEIN RAPZ"/>
    <property type="match status" value="1"/>
</dbReference>
<evidence type="ECO:0000256" key="2">
    <source>
        <dbReference type="ARBA" id="ARBA00022840"/>
    </source>
</evidence>
<reference evidence="7" key="1">
    <citation type="journal article" date="2021" name="PeerJ">
        <title>Extensive microbial diversity within the chicken gut microbiome revealed by metagenomics and culture.</title>
        <authorList>
            <person name="Gilroy R."/>
            <person name="Ravi A."/>
            <person name="Getino M."/>
            <person name="Pursley I."/>
            <person name="Horton D.L."/>
            <person name="Alikhan N.F."/>
            <person name="Baker D."/>
            <person name="Gharbi K."/>
            <person name="Hall N."/>
            <person name="Watson M."/>
            <person name="Adriaenssens E.M."/>
            <person name="Foster-Nyarko E."/>
            <person name="Jarju S."/>
            <person name="Secka A."/>
            <person name="Antonio M."/>
            <person name="Oren A."/>
            <person name="Chaudhuri R.R."/>
            <person name="La Ragione R."/>
            <person name="Hildebrand F."/>
            <person name="Pallen M.J."/>
        </authorList>
    </citation>
    <scope>NUCLEOTIDE SEQUENCE</scope>
    <source>
        <strain evidence="7">CHK173-259</strain>
    </source>
</reference>
<comment type="caution">
    <text evidence="7">The sequence shown here is derived from an EMBL/GenBank/DDBJ whole genome shotgun (WGS) entry which is preliminary data.</text>
</comment>
<dbReference type="Pfam" id="PF22740">
    <property type="entry name" value="PapZ_C"/>
    <property type="match status" value="1"/>
</dbReference>
<feature type="binding site" evidence="4">
    <location>
        <begin position="62"/>
        <end position="65"/>
    </location>
    <ligand>
        <name>GTP</name>
        <dbReference type="ChEBI" id="CHEBI:37565"/>
    </ligand>
</feature>
<dbReference type="Pfam" id="PF03668">
    <property type="entry name" value="RapZ-like_N"/>
    <property type="match status" value="1"/>
</dbReference>
<evidence type="ECO:0000259" key="5">
    <source>
        <dbReference type="Pfam" id="PF03668"/>
    </source>
</evidence>
<dbReference type="EMBL" id="DXGJ01000044">
    <property type="protein sequence ID" value="HIW72102.1"/>
    <property type="molecule type" value="Genomic_DNA"/>
</dbReference>
<evidence type="ECO:0000259" key="6">
    <source>
        <dbReference type="Pfam" id="PF22740"/>
    </source>
</evidence>
<dbReference type="PIRSF" id="PIRSF005052">
    <property type="entry name" value="P-loopkin"/>
    <property type="match status" value="1"/>
</dbReference>
<evidence type="ECO:0000256" key="3">
    <source>
        <dbReference type="ARBA" id="ARBA00023134"/>
    </source>
</evidence>
<name>A0A9D1U557_9LACO</name>
<protein>
    <submittedName>
        <fullName evidence="7">RNase adapter RapZ</fullName>
    </submittedName>
</protein>